<dbReference type="InterPro" id="IPR045337">
    <property type="entry name" value="MmgE_PrpD_C"/>
</dbReference>
<dbReference type="Proteomes" id="UP000315364">
    <property type="component" value="Chromosome"/>
</dbReference>
<evidence type="ECO:0008006" key="8">
    <source>
        <dbReference type="Google" id="ProtNLM"/>
    </source>
</evidence>
<reference evidence="6 7" key="1">
    <citation type="submission" date="2019-07" db="EMBL/GenBank/DDBJ databases">
        <title>Full genome sequence of Devosia sp. Gsoil 520.</title>
        <authorList>
            <person name="Im W.-T."/>
        </authorList>
    </citation>
    <scope>NUCLEOTIDE SEQUENCE [LARGE SCALE GENOMIC DNA]</scope>
    <source>
        <strain evidence="6 7">Gsoil 520</strain>
    </source>
</reference>
<dbReference type="InterPro" id="IPR042183">
    <property type="entry name" value="MmgE/PrpD_sf_1"/>
</dbReference>
<dbReference type="Gene3D" id="3.40.190.10">
    <property type="entry name" value="Periplasmic binding protein-like II"/>
    <property type="match status" value="1"/>
</dbReference>
<dbReference type="OrthoDB" id="9795089at2"/>
<dbReference type="Gene3D" id="3.40.190.150">
    <property type="entry name" value="Bordetella uptake gene, domain 1"/>
    <property type="match status" value="1"/>
</dbReference>
<dbReference type="InterPro" id="IPR042100">
    <property type="entry name" value="Bug_dom1"/>
</dbReference>
<dbReference type="RefSeq" id="WP_146289195.1">
    <property type="nucleotide sequence ID" value="NZ_CP042304.1"/>
</dbReference>
<feature type="signal peptide" evidence="3">
    <location>
        <begin position="1"/>
        <end position="24"/>
    </location>
</feature>
<dbReference type="InterPro" id="IPR005064">
    <property type="entry name" value="BUG"/>
</dbReference>
<evidence type="ECO:0000256" key="1">
    <source>
        <dbReference type="ARBA" id="ARBA00006174"/>
    </source>
</evidence>
<dbReference type="InterPro" id="IPR045336">
    <property type="entry name" value="MmgE_PrpD_N"/>
</dbReference>
<keyword evidence="7" id="KW-1185">Reference proteome</keyword>
<proteinExistence type="inferred from homology"/>
<evidence type="ECO:0000256" key="3">
    <source>
        <dbReference type="SAM" id="SignalP"/>
    </source>
</evidence>
<organism evidence="6 7">
    <name type="scientific">Devosia ginsengisoli</name>
    <dbReference type="NCBI Taxonomy" id="400770"/>
    <lineage>
        <taxon>Bacteria</taxon>
        <taxon>Pseudomonadati</taxon>
        <taxon>Pseudomonadota</taxon>
        <taxon>Alphaproteobacteria</taxon>
        <taxon>Hyphomicrobiales</taxon>
        <taxon>Devosiaceae</taxon>
        <taxon>Devosia</taxon>
    </lineage>
</organism>
<dbReference type="PANTHER" id="PTHR16943:SF8">
    <property type="entry name" value="2-METHYLCITRATE DEHYDRATASE"/>
    <property type="match status" value="1"/>
</dbReference>
<dbReference type="Gene3D" id="3.30.1330.120">
    <property type="entry name" value="2-methylcitrate dehydratase PrpD"/>
    <property type="match status" value="1"/>
</dbReference>
<dbReference type="AlphaFoldDB" id="A0A5B8LR85"/>
<evidence type="ECO:0000313" key="7">
    <source>
        <dbReference type="Proteomes" id="UP000315364"/>
    </source>
</evidence>
<dbReference type="GO" id="GO:0016829">
    <property type="term" value="F:lyase activity"/>
    <property type="evidence" value="ECO:0007669"/>
    <property type="project" value="InterPro"/>
</dbReference>
<dbReference type="Pfam" id="PF03972">
    <property type="entry name" value="MmgE_PrpD_N"/>
    <property type="match status" value="1"/>
</dbReference>
<feature type="domain" description="MmgE/PrpD N-terminal" evidence="4">
    <location>
        <begin position="356"/>
        <end position="594"/>
    </location>
</feature>
<dbReference type="Pfam" id="PF03401">
    <property type="entry name" value="TctC"/>
    <property type="match status" value="1"/>
</dbReference>
<keyword evidence="3" id="KW-0732">Signal</keyword>
<dbReference type="InterPro" id="IPR042188">
    <property type="entry name" value="MmgE/PrpD_sf_2"/>
</dbReference>
<dbReference type="PANTHER" id="PTHR16943">
    <property type="entry name" value="2-METHYLCITRATE DEHYDRATASE-RELATED"/>
    <property type="match status" value="1"/>
</dbReference>
<dbReference type="EMBL" id="CP042304">
    <property type="protein sequence ID" value="QDZ10399.1"/>
    <property type="molecule type" value="Genomic_DNA"/>
</dbReference>
<accession>A0A5B8LR85</accession>
<gene>
    <name evidence="6" type="ORF">FPZ08_06325</name>
</gene>
<dbReference type="KEGG" id="dea:FPZ08_06325"/>
<dbReference type="SUPFAM" id="SSF103378">
    <property type="entry name" value="2-methylcitrate dehydratase PrpD"/>
    <property type="match status" value="1"/>
</dbReference>
<evidence type="ECO:0000256" key="2">
    <source>
        <dbReference type="ARBA" id="ARBA00006987"/>
    </source>
</evidence>
<comment type="similarity">
    <text evidence="1">Belongs to the PrpD family.</text>
</comment>
<name>A0A5B8LR85_9HYPH</name>
<dbReference type="CDD" id="cd07012">
    <property type="entry name" value="PBP2_Bug_TTT"/>
    <property type="match status" value="1"/>
</dbReference>
<evidence type="ECO:0000259" key="5">
    <source>
        <dbReference type="Pfam" id="PF19305"/>
    </source>
</evidence>
<feature type="chain" id="PRO_5022849727" description="MmgE/PrpD family protein" evidence="3">
    <location>
        <begin position="25"/>
        <end position="808"/>
    </location>
</feature>
<dbReference type="InterPro" id="IPR005656">
    <property type="entry name" value="MmgE_PrpD"/>
</dbReference>
<sequence length="808" mass="84603">MIKQLAAAGAAILAALISAGASSAQESYPVNTVTMVVPYAAGGAGDIVGRLVADELGRRLGVNFVVENVPGGGGLIGAERVSRAPADGSTLLLAGNAIITTAPHVSPAGFDPIADLEAIANVSEAVRMMVASKTLPVSNFEEFLAYAKAHPGELNYGTAGVGSTGHITTLGIVDAIGIEAMHIPYGGSAQAIQAVLSGDVQFIIDATAIPQVRQDAVTPLAIPADARLAEFPDVPALGELGFTGIRGAGLQMVMGPSGMSAEVVASIETALREASQSSEFQDILTRAGVAPRFMSGAELTAHLADENEYVGRAGRNPGPGAVGSLPIDVGGPGRRLFPARPSRHFPRVQMPYLSSQLADWATGLSLADAPAAVLHKTKLNILDQIGVMLASGGLRSVEAARRAQQDVDGGSGAHSLWDCRETSIAGAAFLNGVASSVLEFDDTHIATNIHITGVVLAAALAEAQRAPTSGKQFLEAVLIGSEIFCRLGQVSPVRMHELGFHPTSVYGVFASAYTAARLRGLSAETMAHAVGTAASLSAGSISAFQDGADSKTLHVGFAAAAGIRAVALVNQGLSGPGAVFEGKFGWYRSYIQSDVDFQFEALLHELGSRWEVLNVAPKLYPCAYTLMPFIHAALHLRANNTFRLDEIAEIRCEIMQRSFRTVCEPVEEKRRLRSSWHGRISLQHTVAEALALGRFDKSAYAETSLRDPVINALADKVVHVADPIADADTSRSRGVVSIRMTDGGEVSHTVTDMLGTSRNPAGDAVYIDKFRANVSGVIPDDAVDGLIDRLLGMEELADIEALLAPLRR</sequence>
<protein>
    <recommendedName>
        <fullName evidence="8">MmgE/PrpD family protein</fullName>
    </recommendedName>
</protein>
<dbReference type="Gene3D" id="1.10.4100.10">
    <property type="entry name" value="2-methylcitrate dehydratase PrpD"/>
    <property type="match status" value="1"/>
</dbReference>
<evidence type="ECO:0000313" key="6">
    <source>
        <dbReference type="EMBL" id="QDZ10399.1"/>
    </source>
</evidence>
<comment type="similarity">
    <text evidence="2">Belongs to the UPF0065 (bug) family.</text>
</comment>
<evidence type="ECO:0000259" key="4">
    <source>
        <dbReference type="Pfam" id="PF03972"/>
    </source>
</evidence>
<feature type="domain" description="MmgE/PrpD C-terminal" evidence="5">
    <location>
        <begin position="620"/>
        <end position="787"/>
    </location>
</feature>
<dbReference type="InterPro" id="IPR036148">
    <property type="entry name" value="MmgE/PrpD_sf"/>
</dbReference>
<dbReference type="Pfam" id="PF19305">
    <property type="entry name" value="MmgE_PrpD_C"/>
    <property type="match status" value="1"/>
</dbReference>